<evidence type="ECO:0000256" key="1">
    <source>
        <dbReference type="SAM" id="SignalP"/>
    </source>
</evidence>
<sequence length="102" mass="10462">MFSKVFSFTLLATFLFTQGALAIDCGPGVHTTRCAVSPAKLAAAPCTPAASTQSPPFCVTTEAGQLSSAGVEELNQSIGSPMPVCGRRHLVSAVFLLDSGSE</sequence>
<comment type="caution">
    <text evidence="2">The sequence shown here is derived from an EMBL/GenBank/DDBJ whole genome shotgun (WGS) entry which is preliminary data.</text>
</comment>
<gene>
    <name evidence="2" type="ORF">FB45DRAFT_870377</name>
</gene>
<reference evidence="2" key="1">
    <citation type="submission" date="2023-03" db="EMBL/GenBank/DDBJ databases">
        <title>Massive genome expansion in bonnet fungi (Mycena s.s.) driven by repeated elements and novel gene families across ecological guilds.</title>
        <authorList>
            <consortium name="Lawrence Berkeley National Laboratory"/>
            <person name="Harder C.B."/>
            <person name="Miyauchi S."/>
            <person name="Viragh M."/>
            <person name="Kuo A."/>
            <person name="Thoen E."/>
            <person name="Andreopoulos B."/>
            <person name="Lu D."/>
            <person name="Skrede I."/>
            <person name="Drula E."/>
            <person name="Henrissat B."/>
            <person name="Morin E."/>
            <person name="Kohler A."/>
            <person name="Barry K."/>
            <person name="LaButti K."/>
            <person name="Morin E."/>
            <person name="Salamov A."/>
            <person name="Lipzen A."/>
            <person name="Mereny Z."/>
            <person name="Hegedus B."/>
            <person name="Baldrian P."/>
            <person name="Stursova M."/>
            <person name="Weitz H."/>
            <person name="Taylor A."/>
            <person name="Grigoriev I.V."/>
            <person name="Nagy L.G."/>
            <person name="Martin F."/>
            <person name="Kauserud H."/>
        </authorList>
    </citation>
    <scope>NUCLEOTIDE SEQUENCE</scope>
    <source>
        <strain evidence="2">9284</strain>
    </source>
</reference>
<feature type="signal peptide" evidence="1">
    <location>
        <begin position="1"/>
        <end position="22"/>
    </location>
</feature>
<evidence type="ECO:0000313" key="2">
    <source>
        <dbReference type="EMBL" id="KAJ7622153.1"/>
    </source>
</evidence>
<evidence type="ECO:0000313" key="3">
    <source>
        <dbReference type="Proteomes" id="UP001221142"/>
    </source>
</evidence>
<evidence type="ECO:0008006" key="4">
    <source>
        <dbReference type="Google" id="ProtNLM"/>
    </source>
</evidence>
<dbReference type="AlphaFoldDB" id="A0AAD7FJ86"/>
<organism evidence="2 3">
    <name type="scientific">Roridomyces roridus</name>
    <dbReference type="NCBI Taxonomy" id="1738132"/>
    <lineage>
        <taxon>Eukaryota</taxon>
        <taxon>Fungi</taxon>
        <taxon>Dikarya</taxon>
        <taxon>Basidiomycota</taxon>
        <taxon>Agaricomycotina</taxon>
        <taxon>Agaricomycetes</taxon>
        <taxon>Agaricomycetidae</taxon>
        <taxon>Agaricales</taxon>
        <taxon>Marasmiineae</taxon>
        <taxon>Mycenaceae</taxon>
        <taxon>Roridomyces</taxon>
    </lineage>
</organism>
<keyword evidence="1" id="KW-0732">Signal</keyword>
<dbReference type="Proteomes" id="UP001221142">
    <property type="component" value="Unassembled WGS sequence"/>
</dbReference>
<protein>
    <recommendedName>
        <fullName evidence="4">Secreted protein</fullName>
    </recommendedName>
</protein>
<accession>A0AAD7FJ86</accession>
<proteinExistence type="predicted"/>
<name>A0AAD7FJ86_9AGAR</name>
<dbReference type="EMBL" id="JARKIF010000015">
    <property type="protein sequence ID" value="KAJ7622153.1"/>
    <property type="molecule type" value="Genomic_DNA"/>
</dbReference>
<keyword evidence="3" id="KW-1185">Reference proteome</keyword>
<feature type="chain" id="PRO_5042048875" description="Secreted protein" evidence="1">
    <location>
        <begin position="23"/>
        <end position="102"/>
    </location>
</feature>